<accession>A0ABM1EF81</accession>
<protein>
    <submittedName>
        <fullName evidence="3">Homeotic protein female sterile-like</fullName>
    </submittedName>
</protein>
<feature type="compositionally biased region" description="Basic and acidic residues" evidence="1">
    <location>
        <begin position="136"/>
        <end position="151"/>
    </location>
</feature>
<sequence length="385" mass="41789">MNVDGVIRIETRAVNGKPRIFIVHGEHVADDSVGTVKWEVKPAGISSSSGGGGGVVSRLGSRASSSAVGRSGGDPPASSRRRDVARAKKSRAVNGGGGGESYSTLTQSGFNHILSVLGKELPDSYRSAEGSSSRSSRAERPAGESDRSPRRPDKRRGGAPAREPASDGGGGGGGGSGSGHPSGKAQHQKQQQQQQQQLLGSDGDGTTSATLKVMGQPVRLETSPRQKALQNHQLQQQQHHQQQQQYHQQQQQQPVLDGRHRDSMGSPQQQLQPLSKLEKKKMEWRQQQLGMSTAVGTRGRGERARKGNSLTLPRSRCEEKFSSKKYFSKFEKGQRLRYLDISCREFNFSISCMKGEDFDISISRAEGRDLNISISRVKGKSFDTF</sequence>
<proteinExistence type="predicted"/>
<reference evidence="3" key="1">
    <citation type="submission" date="2025-08" db="UniProtKB">
        <authorList>
            <consortium name="RefSeq"/>
        </authorList>
    </citation>
    <scope>IDENTIFICATION</scope>
</reference>
<feature type="compositionally biased region" description="Gly residues" evidence="1">
    <location>
        <begin position="167"/>
        <end position="180"/>
    </location>
</feature>
<dbReference type="Proteomes" id="UP000695022">
    <property type="component" value="Unplaced"/>
</dbReference>
<feature type="region of interest" description="Disordered" evidence="1">
    <location>
        <begin position="123"/>
        <end position="272"/>
    </location>
</feature>
<gene>
    <name evidence="3" type="primary">LOC106811666</name>
</gene>
<evidence type="ECO:0000313" key="2">
    <source>
        <dbReference type="Proteomes" id="UP000695022"/>
    </source>
</evidence>
<evidence type="ECO:0000313" key="3">
    <source>
        <dbReference type="RefSeq" id="XP_014670852.1"/>
    </source>
</evidence>
<feature type="compositionally biased region" description="Low complexity" evidence="1">
    <location>
        <begin position="188"/>
        <end position="197"/>
    </location>
</feature>
<feature type="region of interest" description="Disordered" evidence="1">
    <location>
        <begin position="43"/>
        <end position="104"/>
    </location>
</feature>
<dbReference type="RefSeq" id="XP_014670852.1">
    <property type="nucleotide sequence ID" value="XM_014815366.1"/>
</dbReference>
<feature type="compositionally biased region" description="Low complexity" evidence="1">
    <location>
        <begin position="230"/>
        <end position="253"/>
    </location>
</feature>
<evidence type="ECO:0000256" key="1">
    <source>
        <dbReference type="SAM" id="MobiDB-lite"/>
    </source>
</evidence>
<feature type="compositionally biased region" description="Low complexity" evidence="1">
    <location>
        <begin position="56"/>
        <end position="69"/>
    </location>
</feature>
<name>A0ABM1EF81_PRICU</name>
<dbReference type="GeneID" id="106811666"/>
<organism evidence="2 3">
    <name type="scientific">Priapulus caudatus</name>
    <name type="common">Priapulid worm</name>
    <dbReference type="NCBI Taxonomy" id="37621"/>
    <lineage>
        <taxon>Eukaryota</taxon>
        <taxon>Metazoa</taxon>
        <taxon>Ecdysozoa</taxon>
        <taxon>Scalidophora</taxon>
        <taxon>Priapulida</taxon>
        <taxon>Priapulimorpha</taxon>
        <taxon>Priapulimorphida</taxon>
        <taxon>Priapulidae</taxon>
        <taxon>Priapulus</taxon>
    </lineage>
</organism>
<keyword evidence="2" id="KW-1185">Reference proteome</keyword>